<reference evidence="2" key="1">
    <citation type="submission" date="2019-08" db="EMBL/GenBank/DDBJ databases">
        <authorList>
            <person name="Kucharzyk K."/>
            <person name="Murdoch R.W."/>
            <person name="Higgins S."/>
            <person name="Loffler F."/>
        </authorList>
    </citation>
    <scope>NUCLEOTIDE SEQUENCE</scope>
</reference>
<feature type="domain" description="Putative Se/S carrier protein-like" evidence="1">
    <location>
        <begin position="7"/>
        <end position="74"/>
    </location>
</feature>
<accession>A0A644Z2Y9</accession>
<dbReference type="EMBL" id="VSSQ01007134">
    <property type="protein sequence ID" value="MPM34957.1"/>
    <property type="molecule type" value="Genomic_DNA"/>
</dbReference>
<evidence type="ECO:0000259" key="1">
    <source>
        <dbReference type="Pfam" id="PF11823"/>
    </source>
</evidence>
<dbReference type="InterPro" id="IPR021778">
    <property type="entry name" value="Se/S_carrier-like"/>
</dbReference>
<sequence>MILDTEYCCVTFQNVHTALRFERDMKSYALQVRLIPVPRKISATCGMAARVSLQEWEAVKTKMLSEQLEFEKVFHITKNEIKEVLLMS</sequence>
<proteinExistence type="predicted"/>
<protein>
    <recommendedName>
        <fullName evidence="1">Putative Se/S carrier protein-like domain-containing protein</fullName>
    </recommendedName>
</protein>
<dbReference type="Pfam" id="PF11823">
    <property type="entry name" value="Se_S_carrier"/>
    <property type="match status" value="1"/>
</dbReference>
<dbReference type="AlphaFoldDB" id="A0A644Z2Y9"/>
<name>A0A644Z2Y9_9ZZZZ</name>
<comment type="caution">
    <text evidence="2">The sequence shown here is derived from an EMBL/GenBank/DDBJ whole genome shotgun (WGS) entry which is preliminary data.</text>
</comment>
<organism evidence="2">
    <name type="scientific">bioreactor metagenome</name>
    <dbReference type="NCBI Taxonomy" id="1076179"/>
    <lineage>
        <taxon>unclassified sequences</taxon>
        <taxon>metagenomes</taxon>
        <taxon>ecological metagenomes</taxon>
    </lineage>
</organism>
<gene>
    <name evidence="2" type="ORF">SDC9_81547</name>
</gene>
<evidence type="ECO:0000313" key="2">
    <source>
        <dbReference type="EMBL" id="MPM34957.1"/>
    </source>
</evidence>